<evidence type="ECO:0000313" key="4">
    <source>
        <dbReference type="Proteomes" id="UP000494216"/>
    </source>
</evidence>
<dbReference type="EMBL" id="CADCXN010000001">
    <property type="protein sequence ID" value="CAA9889015.1"/>
    <property type="molecule type" value="Genomic_DNA"/>
</dbReference>
<sequence length="54" mass="6407">MYDFEPTLFYIIPIMIFINLNVLKSLQSRKYINNNSSDKENNYETTTPLPDLSF</sequence>
<evidence type="ECO:0000313" key="3">
    <source>
        <dbReference type="EMBL" id="CAA9889015.1"/>
    </source>
</evidence>
<keyword evidence="4" id="KW-1185">Reference proteome</keyword>
<feature type="region of interest" description="Disordered" evidence="1">
    <location>
        <begin position="33"/>
        <end position="54"/>
    </location>
</feature>
<comment type="caution">
    <text evidence="3">The sequence shown here is derived from an EMBL/GenBank/DDBJ whole genome shotgun (WGS) entry which is preliminary data.</text>
</comment>
<keyword evidence="2" id="KW-0472">Membrane</keyword>
<accession>A0A8S0XGT5</accession>
<evidence type="ECO:0000256" key="2">
    <source>
        <dbReference type="SAM" id="Phobius"/>
    </source>
</evidence>
<keyword evidence="2" id="KW-1133">Transmembrane helix</keyword>
<organism evidence="3 4">
    <name type="scientific">Candidatus Methylobacter favarea</name>
    <dbReference type="NCBI Taxonomy" id="2707345"/>
    <lineage>
        <taxon>Bacteria</taxon>
        <taxon>Pseudomonadati</taxon>
        <taxon>Pseudomonadota</taxon>
        <taxon>Gammaproteobacteria</taxon>
        <taxon>Methylococcales</taxon>
        <taxon>Methylococcaceae</taxon>
        <taxon>Methylobacter</taxon>
    </lineage>
</organism>
<evidence type="ECO:0000256" key="1">
    <source>
        <dbReference type="SAM" id="MobiDB-lite"/>
    </source>
</evidence>
<dbReference type="AlphaFoldDB" id="A0A8S0XGT5"/>
<proteinExistence type="predicted"/>
<name>A0A8S0XGT5_9GAMM</name>
<gene>
    <name evidence="3" type="ORF">METHB2_10041</name>
</gene>
<keyword evidence="2" id="KW-0812">Transmembrane</keyword>
<protein>
    <submittedName>
        <fullName evidence="3">Uncharacterized protein</fullName>
    </submittedName>
</protein>
<dbReference type="Proteomes" id="UP000494216">
    <property type="component" value="Unassembled WGS sequence"/>
</dbReference>
<reference evidence="3 4" key="1">
    <citation type="submission" date="2020-02" db="EMBL/GenBank/DDBJ databases">
        <authorList>
            <person name="Hogendoorn C."/>
        </authorList>
    </citation>
    <scope>NUCLEOTIDE SEQUENCE [LARGE SCALE GENOMIC DNA]</scope>
    <source>
        <strain evidence="3">METHB21</strain>
    </source>
</reference>
<feature type="transmembrane region" description="Helical" evidence="2">
    <location>
        <begin position="6"/>
        <end position="23"/>
    </location>
</feature>